<dbReference type="EMBL" id="JARBHB010000001">
    <property type="protein sequence ID" value="KAJ8896620.1"/>
    <property type="molecule type" value="Genomic_DNA"/>
</dbReference>
<keyword evidence="2" id="KW-1185">Reference proteome</keyword>
<evidence type="ECO:0000313" key="1">
    <source>
        <dbReference type="EMBL" id="KAJ8896620.1"/>
    </source>
</evidence>
<reference evidence="1 2" key="1">
    <citation type="submission" date="2023-02" db="EMBL/GenBank/DDBJ databases">
        <title>LHISI_Scaffold_Assembly.</title>
        <authorList>
            <person name="Stuart O.P."/>
            <person name="Cleave R."/>
            <person name="Magrath M.J.L."/>
            <person name="Mikheyev A.S."/>
        </authorList>
    </citation>
    <scope>NUCLEOTIDE SEQUENCE [LARGE SCALE GENOMIC DNA]</scope>
    <source>
        <strain evidence="1">Daus_M_001</strain>
        <tissue evidence="1">Leg muscle</tissue>
    </source>
</reference>
<sequence>MGIKRKRTMKTDAVPHLLIPNTFGINDFPERSERLKNRTVKWKLVSELSEMRKRKRYPENSKCEENKNYGTHVVIQELNEQTICQPGPKNEMKLFQMRVSTLEEEIKGKNTCEKKNLNDRNACLRQELVYNNIQHRQLIFKNKKRIWWEDDDITAAVTLRSISRKTYLYLRNNVGLPLPGLSTIRKWTHNLSREAWRLNVNNLFPMTFDKNFTKDKLLEVIKEVEDSGFKVVAILSDMGGGNLISFTIMVDVTQKVWVFADITHLIKLLGNNFLDYGIRLPCGIEKRTPSPTGSCVQDISSRKPYLTSQLLIKYMENNTEEENAI</sequence>
<proteinExistence type="predicted"/>
<organism evidence="1 2">
    <name type="scientific">Dryococelus australis</name>
    <dbReference type="NCBI Taxonomy" id="614101"/>
    <lineage>
        <taxon>Eukaryota</taxon>
        <taxon>Metazoa</taxon>
        <taxon>Ecdysozoa</taxon>
        <taxon>Arthropoda</taxon>
        <taxon>Hexapoda</taxon>
        <taxon>Insecta</taxon>
        <taxon>Pterygota</taxon>
        <taxon>Neoptera</taxon>
        <taxon>Polyneoptera</taxon>
        <taxon>Phasmatodea</taxon>
        <taxon>Verophasmatodea</taxon>
        <taxon>Anareolatae</taxon>
        <taxon>Phasmatidae</taxon>
        <taxon>Eurycanthinae</taxon>
        <taxon>Dryococelus</taxon>
    </lineage>
</organism>
<evidence type="ECO:0000313" key="2">
    <source>
        <dbReference type="Proteomes" id="UP001159363"/>
    </source>
</evidence>
<protein>
    <recommendedName>
        <fullName evidence="3">Transposase</fullName>
    </recommendedName>
</protein>
<comment type="caution">
    <text evidence="1">The sequence shown here is derived from an EMBL/GenBank/DDBJ whole genome shotgun (WGS) entry which is preliminary data.</text>
</comment>
<name>A0ABQ9IKB6_9NEOP</name>
<accession>A0ABQ9IKB6</accession>
<evidence type="ECO:0008006" key="3">
    <source>
        <dbReference type="Google" id="ProtNLM"/>
    </source>
</evidence>
<gene>
    <name evidence="1" type="ORF">PR048_001964</name>
</gene>
<dbReference type="Proteomes" id="UP001159363">
    <property type="component" value="Chromosome 1"/>
</dbReference>